<proteinExistence type="predicted"/>
<evidence type="ECO:0000313" key="3">
    <source>
        <dbReference type="EMBL" id="MRI82762.1"/>
    </source>
</evidence>
<reference evidence="5 6" key="1">
    <citation type="submission" date="2019-11" db="EMBL/GenBank/DDBJ databases">
        <title>Characterisation of Fundicoccus ignavus gen. nov. sp. nov., a novel genus of the family Aerococcaceae isolated from bulk tank milk.</title>
        <authorList>
            <person name="Siebert A."/>
            <person name="Huptas C."/>
            <person name="Wenning M."/>
            <person name="Scherer S."/>
            <person name="Doll E.V."/>
        </authorList>
    </citation>
    <scope>NUCLEOTIDE SEQUENCE [LARGE SCALE GENOMIC DNA]</scope>
    <source>
        <strain evidence="3 6">DSM 109653</strain>
        <strain evidence="4 5">WS4759</strain>
    </source>
</reference>
<evidence type="ECO:0000313" key="5">
    <source>
        <dbReference type="Proteomes" id="UP000430975"/>
    </source>
</evidence>
<sequence>MKIFFSVFGVLITLLIILYIVITTNTQIVVGAIQKLTYGNSPINSYEPFYEPIHGKKENGQYLISEIRYDAEYPNSYLDVIYPDANLMTNRPTLFYFHGGGFFAGSKNMGDPLAETDATALLDDICAQGYNIVNVDYGLVPDCRFPVPLIQANRAFAYMMEHQKEYHLNMDNIIIMGSSAGAIMTSQLGSIITNPTYAESLGIVPVLNPNQVKAVVLDDAPLDYKNFNIATKMLVGNYVKGSIYLSNDDILKYNNMESLTAEYPSAFLLGSEYRHDMNVMHNKLNELGGENILVDPYIEYGEIKDHGFIGAERTDPIAKEAFDRLIDFLNDKTK</sequence>
<dbReference type="Proteomes" id="UP000430975">
    <property type="component" value="Unassembled WGS sequence"/>
</dbReference>
<accession>A0A6I2GPB1</accession>
<dbReference type="PANTHER" id="PTHR48081">
    <property type="entry name" value="AB HYDROLASE SUPERFAMILY PROTEIN C4A8.06C"/>
    <property type="match status" value="1"/>
</dbReference>
<dbReference type="EMBL" id="WJQR01000023">
    <property type="protein sequence ID" value="MRI82762.1"/>
    <property type="molecule type" value="Genomic_DNA"/>
</dbReference>
<organism evidence="4 5">
    <name type="scientific">Fundicoccus ignavus</name>
    <dbReference type="NCBI Taxonomy" id="2664442"/>
    <lineage>
        <taxon>Bacteria</taxon>
        <taxon>Bacillati</taxon>
        <taxon>Bacillota</taxon>
        <taxon>Bacilli</taxon>
        <taxon>Lactobacillales</taxon>
        <taxon>Aerococcaceae</taxon>
        <taxon>Fundicoccus</taxon>
    </lineage>
</organism>
<dbReference type="SUPFAM" id="SSF53474">
    <property type="entry name" value="alpha/beta-Hydrolases"/>
    <property type="match status" value="1"/>
</dbReference>
<feature type="domain" description="BD-FAE-like" evidence="2">
    <location>
        <begin position="81"/>
        <end position="227"/>
    </location>
</feature>
<dbReference type="InterPro" id="IPR050300">
    <property type="entry name" value="GDXG_lipolytic_enzyme"/>
</dbReference>
<evidence type="ECO:0000313" key="4">
    <source>
        <dbReference type="EMBL" id="MRI86338.1"/>
    </source>
</evidence>
<dbReference type="EMBL" id="WJQS01000011">
    <property type="protein sequence ID" value="MRI86338.1"/>
    <property type="molecule type" value="Genomic_DNA"/>
</dbReference>
<keyword evidence="5" id="KW-1185">Reference proteome</keyword>
<dbReference type="Gene3D" id="3.40.50.1820">
    <property type="entry name" value="alpha/beta hydrolase"/>
    <property type="match status" value="1"/>
</dbReference>
<dbReference type="InterPro" id="IPR049492">
    <property type="entry name" value="BD-FAE-like_dom"/>
</dbReference>
<evidence type="ECO:0000259" key="2">
    <source>
        <dbReference type="Pfam" id="PF20434"/>
    </source>
</evidence>
<gene>
    <name evidence="4" type="ORF">GIY09_10830</name>
    <name evidence="3" type="ORF">GIY11_12180</name>
</gene>
<dbReference type="Pfam" id="PF20434">
    <property type="entry name" value="BD-FAE"/>
    <property type="match status" value="1"/>
</dbReference>
<dbReference type="GO" id="GO:0016787">
    <property type="term" value="F:hydrolase activity"/>
    <property type="evidence" value="ECO:0007669"/>
    <property type="project" value="UniProtKB-KW"/>
</dbReference>
<dbReference type="PANTHER" id="PTHR48081:SF6">
    <property type="entry name" value="PEPTIDASE S9 PROLYL OLIGOPEPTIDASE CATALYTIC DOMAIN-CONTAINING PROTEIN"/>
    <property type="match status" value="1"/>
</dbReference>
<name>A0A6I2GPB1_9LACT</name>
<comment type="caution">
    <text evidence="4">The sequence shown here is derived from an EMBL/GenBank/DDBJ whole genome shotgun (WGS) entry which is preliminary data.</text>
</comment>
<dbReference type="Proteomes" id="UP000469870">
    <property type="component" value="Unassembled WGS sequence"/>
</dbReference>
<keyword evidence="1 4" id="KW-0378">Hydrolase</keyword>
<dbReference type="AlphaFoldDB" id="A0A6I2GPB1"/>
<protein>
    <submittedName>
        <fullName evidence="4">Alpha/beta hydrolase fold domain-containing protein</fullName>
    </submittedName>
</protein>
<evidence type="ECO:0000313" key="6">
    <source>
        <dbReference type="Proteomes" id="UP000469870"/>
    </source>
</evidence>
<evidence type="ECO:0000256" key="1">
    <source>
        <dbReference type="ARBA" id="ARBA00022801"/>
    </source>
</evidence>
<dbReference type="InterPro" id="IPR029058">
    <property type="entry name" value="AB_hydrolase_fold"/>
</dbReference>